<protein>
    <submittedName>
        <fullName evidence="11">Adiponectin receptor protein</fullName>
    </submittedName>
</protein>
<feature type="binding site" evidence="6">
    <location>
        <position position="512"/>
    </location>
    <ligand>
        <name>Zn(2+)</name>
        <dbReference type="ChEBI" id="CHEBI:29105"/>
    </ligand>
</feature>
<organism evidence="11">
    <name type="scientific">Enterobius vermicularis</name>
    <name type="common">Human pinworm</name>
    <dbReference type="NCBI Taxonomy" id="51028"/>
    <lineage>
        <taxon>Eukaryota</taxon>
        <taxon>Metazoa</taxon>
        <taxon>Ecdysozoa</taxon>
        <taxon>Nematoda</taxon>
        <taxon>Chromadorea</taxon>
        <taxon>Rhabditida</taxon>
        <taxon>Spirurina</taxon>
        <taxon>Oxyuridomorpha</taxon>
        <taxon>Oxyuroidea</taxon>
        <taxon>Oxyuridae</taxon>
        <taxon>Enterobius</taxon>
    </lineage>
</organism>
<evidence type="ECO:0000256" key="1">
    <source>
        <dbReference type="ARBA" id="ARBA00004141"/>
    </source>
</evidence>
<dbReference type="WBParaSite" id="EVEC_0000377201-mRNA-1">
    <property type="protein sequence ID" value="EVEC_0000377201-mRNA-1"/>
    <property type="gene ID" value="EVEC_0000377201"/>
</dbReference>
<evidence type="ECO:0000313" key="9">
    <source>
        <dbReference type="EMBL" id="VDD88337.1"/>
    </source>
</evidence>
<evidence type="ECO:0000313" key="10">
    <source>
        <dbReference type="Proteomes" id="UP000274131"/>
    </source>
</evidence>
<feature type="transmembrane region" description="Helical" evidence="8">
    <location>
        <begin position="514"/>
        <end position="535"/>
    </location>
</feature>
<reference evidence="11" key="1">
    <citation type="submission" date="2017-02" db="UniProtKB">
        <authorList>
            <consortium name="WormBaseParasite"/>
        </authorList>
    </citation>
    <scope>IDENTIFICATION</scope>
</reference>
<proteinExistence type="inferred from homology"/>
<dbReference type="GO" id="GO:0038023">
    <property type="term" value="F:signaling receptor activity"/>
    <property type="evidence" value="ECO:0007669"/>
    <property type="project" value="TreeGrafter"/>
</dbReference>
<feature type="transmembrane region" description="Helical" evidence="8">
    <location>
        <begin position="346"/>
        <end position="364"/>
    </location>
</feature>
<evidence type="ECO:0000256" key="5">
    <source>
        <dbReference type="ARBA" id="ARBA00023136"/>
    </source>
</evidence>
<feature type="transmembrane region" description="Helical" evidence="8">
    <location>
        <begin position="474"/>
        <end position="494"/>
    </location>
</feature>
<evidence type="ECO:0000256" key="3">
    <source>
        <dbReference type="ARBA" id="ARBA00022692"/>
    </source>
</evidence>
<comment type="subcellular location">
    <subcellularLocation>
        <location evidence="1">Membrane</location>
        <topology evidence="1">Multi-pass membrane protein</topology>
    </subcellularLocation>
</comment>
<dbReference type="GO" id="GO:0005886">
    <property type="term" value="C:plasma membrane"/>
    <property type="evidence" value="ECO:0007669"/>
    <property type="project" value="TreeGrafter"/>
</dbReference>
<keyword evidence="6" id="KW-0479">Metal-binding</keyword>
<keyword evidence="5 8" id="KW-0472">Membrane</keyword>
<reference evidence="9 10" key="2">
    <citation type="submission" date="2018-10" db="EMBL/GenBank/DDBJ databases">
        <authorList>
            <consortium name="Pathogen Informatics"/>
        </authorList>
    </citation>
    <scope>NUCLEOTIDE SEQUENCE [LARGE SCALE GENOMIC DNA]</scope>
</reference>
<evidence type="ECO:0000256" key="6">
    <source>
        <dbReference type="PIRSR" id="PIRSR604254-1"/>
    </source>
</evidence>
<keyword evidence="4 8" id="KW-1133">Transmembrane helix</keyword>
<comment type="similarity">
    <text evidence="2">Belongs to the ADIPOR family.</text>
</comment>
<evidence type="ECO:0000313" key="11">
    <source>
        <dbReference type="WBParaSite" id="EVEC_0000377201-mRNA-1"/>
    </source>
</evidence>
<feature type="compositionally biased region" description="Polar residues" evidence="7">
    <location>
        <begin position="1"/>
        <end position="13"/>
    </location>
</feature>
<evidence type="ECO:0000256" key="4">
    <source>
        <dbReference type="ARBA" id="ARBA00022989"/>
    </source>
</evidence>
<name>A0A0N4V1E7_ENTVE</name>
<feature type="region of interest" description="Disordered" evidence="7">
    <location>
        <begin position="1"/>
        <end position="22"/>
    </location>
</feature>
<dbReference type="OrthoDB" id="5585746at2759"/>
<keyword evidence="6" id="KW-0862">Zinc</keyword>
<dbReference type="PANTHER" id="PTHR20855:SF52">
    <property type="entry name" value="ADIPONECTIN RECEPTOR PROTEIN"/>
    <property type="match status" value="1"/>
</dbReference>
<feature type="transmembrane region" description="Helical" evidence="8">
    <location>
        <begin position="384"/>
        <end position="403"/>
    </location>
</feature>
<dbReference type="InterPro" id="IPR004254">
    <property type="entry name" value="AdipoR/HlyIII-related"/>
</dbReference>
<gene>
    <name evidence="9" type="ORF">EVEC_LOCUS3480</name>
</gene>
<feature type="transmembrane region" description="Helical" evidence="8">
    <location>
        <begin position="410"/>
        <end position="430"/>
    </location>
</feature>
<sequence length="568" mass="64322">MDIQECSRQSLLGQESGEQRDSKEVLLIQSEEHGESSVHRHSDYVNRPMVHVGDVLQEAAEIVSERGTTRVKATEGSEVLYDEVDVQYSPRHDQHPIEIIVRHSTVVSKPADKRTAVSAFTSSSRQQPYILRTITEGKESSGAETSSEAMQIQKFKKGHRRAFSVPNANGNRMTISVIDRDESLRDGLHKRHTVRYLLRPNSQQMSLEEAGIVEESDPSLVPIFKFPDATDVDNELEIEINEEEILCSPDETLQHGPRTVIKKFWEARWKVTNFEFLPEWLQDNEYLRTGHRPPLPSFGSCFKSIFSVHTETGNIWTHLYGCVAFIGVAVWFLTRPSTVVQLQEKIVFGFFFIGAIACMGMSFAFHTVQCHSVKVGKFFSKLDYTGITLLIVGSFIPFLYYAFYCRPLALITYTSVICILGIAAVIVSLWDKFAEPRFRPVRASVFVAMGLSSIGPVIHLWITDGLSLLLEEASLHWLVLMGVLYITGAVLYATRTPERCFPGKCDLWFQSHQLFHMFVVAAAFVHFYGITLIAVKRLEQGSCAEQLQERYGITQKPSFFPNLFGMEN</sequence>
<feature type="binding site" evidence="6">
    <location>
        <position position="516"/>
    </location>
    <ligand>
        <name>Zn(2+)</name>
        <dbReference type="ChEBI" id="CHEBI:29105"/>
    </ligand>
</feature>
<dbReference type="EMBL" id="UXUI01007604">
    <property type="protein sequence ID" value="VDD88337.1"/>
    <property type="molecule type" value="Genomic_DNA"/>
</dbReference>
<keyword evidence="3 8" id="KW-0812">Transmembrane</keyword>
<dbReference type="GO" id="GO:0033211">
    <property type="term" value="P:adiponectin-activated signaling pathway"/>
    <property type="evidence" value="ECO:0007669"/>
    <property type="project" value="TreeGrafter"/>
</dbReference>
<evidence type="ECO:0000256" key="7">
    <source>
        <dbReference type="SAM" id="MobiDB-lite"/>
    </source>
</evidence>
<dbReference type="STRING" id="51028.A0A0N4V1E7"/>
<feature type="transmembrane region" description="Helical" evidence="8">
    <location>
        <begin position="442"/>
        <end position="462"/>
    </location>
</feature>
<accession>A0A0N4V1E7</accession>
<dbReference type="Proteomes" id="UP000274131">
    <property type="component" value="Unassembled WGS sequence"/>
</dbReference>
<dbReference type="AlphaFoldDB" id="A0A0N4V1E7"/>
<feature type="binding site" evidence="6">
    <location>
        <position position="366"/>
    </location>
    <ligand>
        <name>Zn(2+)</name>
        <dbReference type="ChEBI" id="CHEBI:29105"/>
    </ligand>
</feature>
<feature type="transmembrane region" description="Helical" evidence="8">
    <location>
        <begin position="315"/>
        <end position="334"/>
    </location>
</feature>
<dbReference type="Pfam" id="PF03006">
    <property type="entry name" value="HlyIII"/>
    <property type="match status" value="1"/>
</dbReference>
<dbReference type="PANTHER" id="PTHR20855">
    <property type="entry name" value="ADIPOR/PROGESTIN RECEPTOR-RELATED"/>
    <property type="match status" value="1"/>
</dbReference>
<evidence type="ECO:0000256" key="2">
    <source>
        <dbReference type="ARBA" id="ARBA00007018"/>
    </source>
</evidence>
<dbReference type="GO" id="GO:0046872">
    <property type="term" value="F:metal ion binding"/>
    <property type="evidence" value="ECO:0007669"/>
    <property type="project" value="UniProtKB-KW"/>
</dbReference>
<evidence type="ECO:0000256" key="8">
    <source>
        <dbReference type="SAM" id="Phobius"/>
    </source>
</evidence>
<keyword evidence="10" id="KW-1185">Reference proteome</keyword>